<dbReference type="Proteomes" id="UP000838412">
    <property type="component" value="Chromosome 2"/>
</dbReference>
<name>A0A8J9ZFJ0_BRALA</name>
<dbReference type="SUPFAM" id="SSF47616">
    <property type="entry name" value="GST C-terminal domain-like"/>
    <property type="match status" value="1"/>
</dbReference>
<evidence type="ECO:0000259" key="2">
    <source>
        <dbReference type="Pfam" id="PF17171"/>
    </source>
</evidence>
<dbReference type="InterPro" id="IPR036249">
    <property type="entry name" value="Thioredoxin-like_sf"/>
</dbReference>
<dbReference type="Pfam" id="PF17172">
    <property type="entry name" value="GST_N_4"/>
    <property type="match status" value="1"/>
</dbReference>
<accession>A0A8J9ZFJ0</accession>
<evidence type="ECO:0000313" key="5">
    <source>
        <dbReference type="Proteomes" id="UP000838412"/>
    </source>
</evidence>
<evidence type="ECO:0000256" key="1">
    <source>
        <dbReference type="ARBA" id="ARBA00006475"/>
    </source>
</evidence>
<dbReference type="SFLD" id="SFLDG01200">
    <property type="entry name" value="SUF1.1"/>
    <property type="match status" value="1"/>
</dbReference>
<protein>
    <submittedName>
        <fullName evidence="4">FAXC protein</fullName>
    </submittedName>
</protein>
<dbReference type="OrthoDB" id="5809458at2759"/>
<dbReference type="CDD" id="cd03080">
    <property type="entry name" value="GST_N_Metaxin_like"/>
    <property type="match status" value="1"/>
</dbReference>
<dbReference type="InterPro" id="IPR040079">
    <property type="entry name" value="Glutathione_S-Trfase"/>
</dbReference>
<evidence type="ECO:0000313" key="4">
    <source>
        <dbReference type="EMBL" id="CAH1253693.1"/>
    </source>
</evidence>
<feature type="domain" description="Metaxin glutathione S-transferase" evidence="2">
    <location>
        <begin position="249"/>
        <end position="312"/>
    </location>
</feature>
<comment type="similarity">
    <text evidence="1">Belongs to the FAX family.</text>
</comment>
<dbReference type="PANTHER" id="PTHR12289">
    <property type="entry name" value="METAXIN RELATED"/>
    <property type="match status" value="1"/>
</dbReference>
<gene>
    <name evidence="4" type="primary">FAXC</name>
    <name evidence="4" type="ORF">BLAG_LOCUS13370</name>
</gene>
<dbReference type="EMBL" id="OV696687">
    <property type="protein sequence ID" value="CAH1253693.1"/>
    <property type="molecule type" value="Genomic_DNA"/>
</dbReference>
<dbReference type="InterPro" id="IPR012336">
    <property type="entry name" value="Thioredoxin-like_fold"/>
</dbReference>
<dbReference type="SUPFAM" id="SSF52833">
    <property type="entry name" value="Thioredoxin-like"/>
    <property type="match status" value="1"/>
</dbReference>
<dbReference type="SFLD" id="SFLDS00019">
    <property type="entry name" value="Glutathione_Transferase_(cytos"/>
    <property type="match status" value="1"/>
</dbReference>
<dbReference type="Pfam" id="PF17171">
    <property type="entry name" value="GST_C_6"/>
    <property type="match status" value="1"/>
</dbReference>
<proteinExistence type="inferred from homology"/>
<dbReference type="InterPro" id="IPR033468">
    <property type="entry name" value="Metaxin_GST"/>
</dbReference>
<dbReference type="AlphaFoldDB" id="A0A8J9ZFJ0"/>
<dbReference type="Gene3D" id="3.40.30.10">
    <property type="entry name" value="Glutaredoxin"/>
    <property type="match status" value="1"/>
</dbReference>
<dbReference type="InterPro" id="IPR036282">
    <property type="entry name" value="Glutathione-S-Trfase_C_sf"/>
</dbReference>
<evidence type="ECO:0000259" key="3">
    <source>
        <dbReference type="Pfam" id="PF17172"/>
    </source>
</evidence>
<dbReference type="InterPro" id="IPR050931">
    <property type="entry name" value="Mito_Protein_Transport_Metaxin"/>
</dbReference>
<feature type="domain" description="Thioredoxin-like fold" evidence="3">
    <location>
        <begin position="104"/>
        <end position="200"/>
    </location>
</feature>
<dbReference type="InterPro" id="IPR026928">
    <property type="entry name" value="FAX/IsoI-like"/>
</dbReference>
<dbReference type="Gene3D" id="1.20.1050.10">
    <property type="match status" value="1"/>
</dbReference>
<dbReference type="GO" id="GO:0005737">
    <property type="term" value="C:cytoplasm"/>
    <property type="evidence" value="ECO:0007669"/>
    <property type="project" value="TreeGrafter"/>
</dbReference>
<dbReference type="CDD" id="cd03193">
    <property type="entry name" value="GST_C_Metaxin"/>
    <property type="match status" value="1"/>
</dbReference>
<dbReference type="PANTHER" id="PTHR12289:SF41">
    <property type="entry name" value="FAILED AXON CONNECTIONS-RELATED"/>
    <property type="match status" value="1"/>
</dbReference>
<keyword evidence="5" id="KW-1185">Reference proteome</keyword>
<reference evidence="4" key="1">
    <citation type="submission" date="2022-01" db="EMBL/GenBank/DDBJ databases">
        <authorList>
            <person name="Braso-Vives M."/>
        </authorList>
    </citation>
    <scope>NUCLEOTIDE SEQUENCE</scope>
</reference>
<organism evidence="4 5">
    <name type="scientific">Branchiostoma lanceolatum</name>
    <name type="common">Common lancelet</name>
    <name type="synonym">Amphioxus lanceolatum</name>
    <dbReference type="NCBI Taxonomy" id="7740"/>
    <lineage>
        <taxon>Eukaryota</taxon>
        <taxon>Metazoa</taxon>
        <taxon>Chordata</taxon>
        <taxon>Cephalochordata</taxon>
        <taxon>Leptocardii</taxon>
        <taxon>Amphioxiformes</taxon>
        <taxon>Branchiostomatidae</taxon>
        <taxon>Branchiostoma</taxon>
    </lineage>
</organism>
<sequence>MGSNSRSLLQSFLEVVNTLAKNLQNGTLELVELARGGVSLDDVGYVVRRNAPVLVLWCLFVFVIARMCCGGRGSRKVKTRENYEPGKVYLHQHVPASGLPSLSPFCLKLEMFLRLADIPYENVYKSLGMEPGPKGKIPWIEYNGRAMADSGLIIQFFKEELEIDLNRTLSTTDRAISRAFVKMLEENTYWWGLVYFRWIENFDVIGSLFEVGWFMHNVLLRRAARGLSKTLWAQGIGRHSPEDIYAITEKDIMAVSEFLGEKPFFMGEEPTEADATVYGFMAEILWAAPESSDLYALVTEKCPNVREYCVRMTRRYWQDWEGLADKC</sequence>
<dbReference type="SFLD" id="SFLDG01180">
    <property type="entry name" value="SUF1"/>
    <property type="match status" value="1"/>
</dbReference>